<gene>
    <name evidence="2" type="ORF">BN424_3327</name>
</gene>
<evidence type="ECO:0000313" key="2">
    <source>
        <dbReference type="EMBL" id="CCO12748.2"/>
    </source>
</evidence>
<sequence length="68" mass="7857">MYINQAIAEAQKKQMGIRRKSWRKYKLGVIPTNSSTLNMFLVGNNGKNGTRNWNPNANDLKANDWELF</sequence>
<evidence type="ECO:0000259" key="1">
    <source>
        <dbReference type="Pfam" id="PF11195"/>
    </source>
</evidence>
<dbReference type="EMBL" id="HE999757">
    <property type="protein sequence ID" value="CCO12748.2"/>
    <property type="molecule type" value="Genomic_DNA"/>
</dbReference>
<dbReference type="Pfam" id="PF11195">
    <property type="entry name" value="Tad2-like"/>
    <property type="match status" value="1"/>
</dbReference>
<dbReference type="InterPro" id="IPR021361">
    <property type="entry name" value="Tad2-like_dom"/>
</dbReference>
<name>K8ELG6_CARML</name>
<dbReference type="AlphaFoldDB" id="K8ELG6"/>
<dbReference type="Proteomes" id="UP000000212">
    <property type="component" value="Chromosome"/>
</dbReference>
<dbReference type="KEGG" id="cml:BN424_3327"/>
<evidence type="ECO:0000313" key="3">
    <source>
        <dbReference type="Proteomes" id="UP000000212"/>
    </source>
</evidence>
<dbReference type="STRING" id="1234679.BN424_3327"/>
<protein>
    <recommendedName>
        <fullName evidence="1">Thoeris anti-defense 2-like domain-containing protein</fullName>
    </recommendedName>
</protein>
<dbReference type="RefSeq" id="WP_015077716.1">
    <property type="nucleotide sequence ID" value="NC_019425.2"/>
</dbReference>
<reference evidence="3" key="1">
    <citation type="journal article" date="2013" name="Genome Announc.">
        <title>Complete Chromosome Sequence of Carnobacterium maltaromaticum LMA 28.</title>
        <authorList>
            <person name="Cailliez-Grimal C."/>
            <person name="Chaillou S."/>
            <person name="Anba-Mondoloni J."/>
            <person name="Loux V."/>
            <person name="Afzal M.I."/>
            <person name="Rahman A."/>
            <person name="Kergourlay G."/>
            <person name="Champomier-Verges M.C."/>
            <person name="Zagorec M."/>
            <person name="Dalgaard P."/>
            <person name="Leisner J.J."/>
            <person name="Prevost H."/>
            <person name="Revol-Junelles A.M."/>
            <person name="Borges F."/>
        </authorList>
    </citation>
    <scope>NUCLEOTIDE SEQUENCE</scope>
    <source>
        <strain evidence="3">LMA28</strain>
    </source>
</reference>
<keyword evidence="3" id="KW-1185">Reference proteome</keyword>
<accession>K8ELG6</accession>
<feature type="domain" description="Thoeris anti-defense 2-like" evidence="1">
    <location>
        <begin position="1"/>
        <end position="67"/>
    </location>
</feature>
<proteinExistence type="predicted"/>
<dbReference type="HOGENOM" id="CLU_186720_1_0_9"/>
<organism evidence="2 3">
    <name type="scientific">Carnobacterium maltaromaticum LMA28</name>
    <dbReference type="NCBI Taxonomy" id="1234679"/>
    <lineage>
        <taxon>Bacteria</taxon>
        <taxon>Bacillati</taxon>
        <taxon>Bacillota</taxon>
        <taxon>Bacilli</taxon>
        <taxon>Lactobacillales</taxon>
        <taxon>Carnobacteriaceae</taxon>
        <taxon>Carnobacterium</taxon>
    </lineage>
</organism>